<name>W6MVP5_9ASCO</name>
<dbReference type="GO" id="GO:0060963">
    <property type="term" value="P:positive regulation of ribosomal protein gene transcription by RNA polymerase II"/>
    <property type="evidence" value="ECO:0007669"/>
    <property type="project" value="TreeGrafter"/>
</dbReference>
<evidence type="ECO:0000313" key="3">
    <source>
        <dbReference type="EMBL" id="CDK30042.1"/>
    </source>
</evidence>
<dbReference type="Proteomes" id="UP000019384">
    <property type="component" value="Unassembled WGS sequence"/>
</dbReference>
<protein>
    <recommendedName>
        <fullName evidence="2">Transcription activator GCR1-like domain-containing protein</fullName>
    </recommendedName>
</protein>
<evidence type="ECO:0000259" key="2">
    <source>
        <dbReference type="Pfam" id="PF12550"/>
    </source>
</evidence>
<reference evidence="3" key="2">
    <citation type="submission" date="2014-02" db="EMBL/GenBank/DDBJ databases">
        <title>Complete DNA sequence of /Kuraishia capsulata/ illustrates novel genomic features among budding yeasts (/Saccharomycotina/).</title>
        <authorList>
            <person name="Morales L."/>
            <person name="Noel B."/>
            <person name="Porcel B."/>
            <person name="Marcet-Houben M."/>
            <person name="Hullo M-F."/>
            <person name="Sacerdot C."/>
            <person name="Tekaia F."/>
            <person name="Leh-Louis V."/>
            <person name="Despons L."/>
            <person name="Khanna V."/>
            <person name="Aury J-M."/>
            <person name="Barbe V."/>
            <person name="Couloux A."/>
            <person name="Labadie K."/>
            <person name="Pelletier E."/>
            <person name="Souciet J-L."/>
            <person name="Boekhout T."/>
            <person name="Gabaldon T."/>
            <person name="Wincker P."/>
            <person name="Dujon B."/>
        </authorList>
    </citation>
    <scope>NUCLEOTIDE SEQUENCE</scope>
    <source>
        <strain evidence="3">CBS 1993</strain>
    </source>
</reference>
<reference evidence="3" key="1">
    <citation type="submission" date="2013-12" db="EMBL/GenBank/DDBJ databases">
        <authorList>
            <person name="Genoscope - CEA"/>
        </authorList>
    </citation>
    <scope>NUCLEOTIDE SEQUENCE</scope>
    <source>
        <strain evidence="3">CBS 1993</strain>
    </source>
</reference>
<dbReference type="AlphaFoldDB" id="W6MVP5"/>
<dbReference type="GO" id="GO:0000981">
    <property type="term" value="F:DNA-binding transcription factor activity, RNA polymerase II-specific"/>
    <property type="evidence" value="ECO:0007669"/>
    <property type="project" value="TreeGrafter"/>
</dbReference>
<dbReference type="STRING" id="1382522.W6MVP5"/>
<dbReference type="OrthoDB" id="428577at2759"/>
<evidence type="ECO:0000313" key="4">
    <source>
        <dbReference type="Proteomes" id="UP000019384"/>
    </source>
</evidence>
<dbReference type="GeneID" id="34523409"/>
<dbReference type="PANTHER" id="PTHR37784:SF2">
    <property type="entry name" value="HIGH-OSMOLARITY-INDUCED TRANSCRIPTION PROTEIN 1"/>
    <property type="match status" value="1"/>
</dbReference>
<gene>
    <name evidence="3" type="ORF">KUCA_T00006037001</name>
</gene>
<dbReference type="GO" id="GO:0000978">
    <property type="term" value="F:RNA polymerase II cis-regulatory region sequence-specific DNA binding"/>
    <property type="evidence" value="ECO:0007669"/>
    <property type="project" value="TreeGrafter"/>
</dbReference>
<proteinExistence type="predicted"/>
<organism evidence="3 4">
    <name type="scientific">Kuraishia capsulata CBS 1993</name>
    <dbReference type="NCBI Taxonomy" id="1382522"/>
    <lineage>
        <taxon>Eukaryota</taxon>
        <taxon>Fungi</taxon>
        <taxon>Dikarya</taxon>
        <taxon>Ascomycota</taxon>
        <taxon>Saccharomycotina</taxon>
        <taxon>Pichiomycetes</taxon>
        <taxon>Pichiales</taxon>
        <taxon>Pichiaceae</taxon>
        <taxon>Kuraishia</taxon>
    </lineage>
</organism>
<dbReference type="RefSeq" id="XP_022462021.1">
    <property type="nucleotide sequence ID" value="XM_022605196.1"/>
</dbReference>
<dbReference type="InterPro" id="IPR052146">
    <property type="entry name" value="HOT1"/>
</dbReference>
<feature type="region of interest" description="Disordered" evidence="1">
    <location>
        <begin position="115"/>
        <end position="135"/>
    </location>
</feature>
<feature type="domain" description="Transcription activator GCR1-like" evidence="2">
    <location>
        <begin position="138"/>
        <end position="216"/>
    </location>
</feature>
<sequence length="238" mass="28143">MMRSMEKTMSINLNEYQNLMSNIRGQEQMIITMMNRIEVLQERLDKVDKGMLERIGRVQGDFQRFLQDQMRYFVDKSSPGSHETRFESFERVEPPQHLGQISQLNQLSQLTQLGQLGTSQSQSSGHSSDGSRNLIPDIRLNRRVRSVQDVWEEWHKGYKNNPPLKDLEKVYKAKWRRGTISKTAQRRKKIVEAIEHAINVEMLDEFEALRRLEEFRVSRKKSMFWLYNNVPSSLRDLP</sequence>
<dbReference type="Pfam" id="PF12550">
    <property type="entry name" value="GCR1_C"/>
    <property type="match status" value="1"/>
</dbReference>
<evidence type="ECO:0000256" key="1">
    <source>
        <dbReference type="SAM" id="MobiDB-lite"/>
    </source>
</evidence>
<dbReference type="PANTHER" id="PTHR37784">
    <property type="entry name" value="PROTEIN MSN1"/>
    <property type="match status" value="1"/>
</dbReference>
<accession>W6MVP5</accession>
<dbReference type="InterPro" id="IPR022210">
    <property type="entry name" value="TF_GCR1-like"/>
</dbReference>
<dbReference type="HOGENOM" id="CLU_1165985_0_0_1"/>
<dbReference type="EMBL" id="HG793131">
    <property type="protein sequence ID" value="CDK30042.1"/>
    <property type="molecule type" value="Genomic_DNA"/>
</dbReference>
<keyword evidence="4" id="KW-1185">Reference proteome</keyword>
<feature type="compositionally biased region" description="Low complexity" evidence="1">
    <location>
        <begin position="115"/>
        <end position="131"/>
    </location>
</feature>